<dbReference type="Pfam" id="PF00331">
    <property type="entry name" value="Glyco_hydro_10"/>
    <property type="match status" value="1"/>
</dbReference>
<dbReference type="SUPFAM" id="SSF57180">
    <property type="entry name" value="Cellulose-binding domain"/>
    <property type="match status" value="1"/>
</dbReference>
<feature type="domain" description="CBM1" evidence="15">
    <location>
        <begin position="378"/>
        <end position="414"/>
    </location>
</feature>
<comment type="catalytic activity">
    <reaction evidence="1 12">
        <text>Endohydrolysis of (1-&gt;4)-beta-D-xylosidic linkages in xylans.</text>
        <dbReference type="EC" id="3.2.1.8"/>
    </reaction>
</comment>
<keyword evidence="18" id="KW-1185">Reference proteome</keyword>
<dbReference type="Pfam" id="PF00734">
    <property type="entry name" value="CBM_1"/>
    <property type="match status" value="1"/>
</dbReference>
<organism evidence="17 18">
    <name type="scientific">Podospora aff. communis PSN243</name>
    <dbReference type="NCBI Taxonomy" id="3040156"/>
    <lineage>
        <taxon>Eukaryota</taxon>
        <taxon>Fungi</taxon>
        <taxon>Dikarya</taxon>
        <taxon>Ascomycota</taxon>
        <taxon>Pezizomycotina</taxon>
        <taxon>Sordariomycetes</taxon>
        <taxon>Sordariomycetidae</taxon>
        <taxon>Sordariales</taxon>
        <taxon>Podosporaceae</taxon>
        <taxon>Podospora</taxon>
    </lineage>
</organism>
<evidence type="ECO:0000256" key="2">
    <source>
        <dbReference type="ARBA" id="ARBA00004613"/>
    </source>
</evidence>
<dbReference type="GO" id="GO:0031176">
    <property type="term" value="F:endo-1,4-beta-xylanase activity"/>
    <property type="evidence" value="ECO:0007669"/>
    <property type="project" value="UniProtKB-EC"/>
</dbReference>
<dbReference type="InterPro" id="IPR035971">
    <property type="entry name" value="CBD_sf"/>
</dbReference>
<keyword evidence="8 12" id="KW-0378">Hydrolase</keyword>
<feature type="region of interest" description="Disordered" evidence="13">
    <location>
        <begin position="356"/>
        <end position="380"/>
    </location>
</feature>
<feature type="chain" id="PRO_5044001344" description="Beta-xylanase" evidence="14">
    <location>
        <begin position="19"/>
        <end position="414"/>
    </location>
</feature>
<keyword evidence="6" id="KW-0858">Xylan degradation</keyword>
<feature type="compositionally biased region" description="Low complexity" evidence="13">
    <location>
        <begin position="356"/>
        <end position="374"/>
    </location>
</feature>
<evidence type="ECO:0000256" key="11">
    <source>
        <dbReference type="ARBA" id="ARBA00023326"/>
    </source>
</evidence>
<proteinExistence type="inferred from homology"/>
<keyword evidence="11 12" id="KW-0624">Polysaccharide degradation</keyword>
<dbReference type="PROSITE" id="PS00562">
    <property type="entry name" value="CBM1_1"/>
    <property type="match status" value="1"/>
</dbReference>
<name>A0AAV9GQI5_9PEZI</name>
<keyword evidence="10 12" id="KW-0326">Glycosidase</keyword>
<comment type="caution">
    <text evidence="17">The sequence shown here is derived from an EMBL/GenBank/DDBJ whole genome shotgun (WGS) entry which is preliminary data.</text>
</comment>
<dbReference type="SUPFAM" id="SSF51445">
    <property type="entry name" value="(Trans)glycosidases"/>
    <property type="match status" value="1"/>
</dbReference>
<evidence type="ECO:0000256" key="7">
    <source>
        <dbReference type="ARBA" id="ARBA00022729"/>
    </source>
</evidence>
<keyword evidence="9 12" id="KW-0119">Carbohydrate metabolism</keyword>
<dbReference type="PROSITE" id="PS51164">
    <property type="entry name" value="CBM1_2"/>
    <property type="match status" value="1"/>
</dbReference>
<evidence type="ECO:0000259" key="15">
    <source>
        <dbReference type="PROSITE" id="PS51164"/>
    </source>
</evidence>
<evidence type="ECO:0000256" key="10">
    <source>
        <dbReference type="ARBA" id="ARBA00023295"/>
    </source>
</evidence>
<accession>A0AAV9GQI5</accession>
<dbReference type="InterPro" id="IPR000254">
    <property type="entry name" value="CBD"/>
</dbReference>
<evidence type="ECO:0000256" key="9">
    <source>
        <dbReference type="ARBA" id="ARBA00023277"/>
    </source>
</evidence>
<dbReference type="EMBL" id="MU865932">
    <property type="protein sequence ID" value="KAK4450625.1"/>
    <property type="molecule type" value="Genomic_DNA"/>
</dbReference>
<evidence type="ECO:0000256" key="14">
    <source>
        <dbReference type="SAM" id="SignalP"/>
    </source>
</evidence>
<dbReference type="GO" id="GO:0005576">
    <property type="term" value="C:extracellular region"/>
    <property type="evidence" value="ECO:0007669"/>
    <property type="project" value="UniProtKB-SubCell"/>
</dbReference>
<dbReference type="AlphaFoldDB" id="A0AAV9GQI5"/>
<evidence type="ECO:0000256" key="13">
    <source>
        <dbReference type="SAM" id="MobiDB-lite"/>
    </source>
</evidence>
<dbReference type="PRINTS" id="PR00134">
    <property type="entry name" value="GLHYDRLASE10"/>
</dbReference>
<feature type="domain" description="GH10" evidence="16">
    <location>
        <begin position="37"/>
        <end position="335"/>
    </location>
</feature>
<dbReference type="InterPro" id="IPR044846">
    <property type="entry name" value="GH10"/>
</dbReference>
<dbReference type="Proteomes" id="UP001321760">
    <property type="component" value="Unassembled WGS sequence"/>
</dbReference>
<dbReference type="GO" id="GO:0045493">
    <property type="term" value="P:xylan catabolic process"/>
    <property type="evidence" value="ECO:0007669"/>
    <property type="project" value="UniProtKB-KW"/>
</dbReference>
<reference evidence="17" key="1">
    <citation type="journal article" date="2023" name="Mol. Phylogenet. Evol.">
        <title>Genome-scale phylogeny and comparative genomics of the fungal order Sordariales.</title>
        <authorList>
            <person name="Hensen N."/>
            <person name="Bonometti L."/>
            <person name="Westerberg I."/>
            <person name="Brannstrom I.O."/>
            <person name="Guillou S."/>
            <person name="Cros-Aarteil S."/>
            <person name="Calhoun S."/>
            <person name="Haridas S."/>
            <person name="Kuo A."/>
            <person name="Mondo S."/>
            <person name="Pangilinan J."/>
            <person name="Riley R."/>
            <person name="LaButti K."/>
            <person name="Andreopoulos B."/>
            <person name="Lipzen A."/>
            <person name="Chen C."/>
            <person name="Yan M."/>
            <person name="Daum C."/>
            <person name="Ng V."/>
            <person name="Clum A."/>
            <person name="Steindorff A."/>
            <person name="Ohm R.A."/>
            <person name="Martin F."/>
            <person name="Silar P."/>
            <person name="Natvig D.O."/>
            <person name="Lalanne C."/>
            <person name="Gautier V."/>
            <person name="Ament-Velasquez S.L."/>
            <person name="Kruys A."/>
            <person name="Hutchinson M.I."/>
            <person name="Powell A.J."/>
            <person name="Barry K."/>
            <person name="Miller A.N."/>
            <person name="Grigoriev I.V."/>
            <person name="Debuchy R."/>
            <person name="Gladieux P."/>
            <person name="Hiltunen Thoren M."/>
            <person name="Johannesson H."/>
        </authorList>
    </citation>
    <scope>NUCLEOTIDE SEQUENCE</scope>
    <source>
        <strain evidence="17">PSN243</strain>
    </source>
</reference>
<evidence type="ECO:0000313" key="17">
    <source>
        <dbReference type="EMBL" id="KAK4450625.1"/>
    </source>
</evidence>
<keyword evidence="5" id="KW-0964">Secreted</keyword>
<sequence length="414" mass="45612">MHTSSLLTALLAPAIATAQLHDLATRAGLLYFGTAVGESASQQDQAYRRIINDKSEFGQVVPENGQKWESTQPSQGRFTFQQGDITANIARQNGQYLRCHTLVWHSQLPNWVRSGSWNRQSLTAVMESHIENVMKHYLGQCYAWDVLNEAVDDSGQWRDSVFLRVFGTDYFPLSFNIAKKHDPNTKLYYNDYNLEYNGAKTTKTVELVQIIQRAGAPIDGVGFQGHLIVGSTPSRANLATTLRRFTSMGVDVAYTELDIRHEQMPPSGQALNTQGNDYANVVGSCLDVPRCIGVTVWGYTDKYSWIPSTFPGTGDALLYNSNFQKKAAWTSVSSVLAAAATRPPTTTLTTSIRTTTAPAPITTTQPTTSAPQPTQGGPEQVRWGQCGGQGWSGPTRCQAPYTCVFSNNWYSQCL</sequence>
<evidence type="ECO:0000256" key="6">
    <source>
        <dbReference type="ARBA" id="ARBA00022651"/>
    </source>
</evidence>
<dbReference type="PROSITE" id="PS51760">
    <property type="entry name" value="GH10_2"/>
    <property type="match status" value="1"/>
</dbReference>
<comment type="similarity">
    <text evidence="4 12">Belongs to the glycosyl hydrolase 10 (cellulase F) family.</text>
</comment>
<evidence type="ECO:0000256" key="12">
    <source>
        <dbReference type="RuleBase" id="RU361174"/>
    </source>
</evidence>
<dbReference type="InterPro" id="IPR017853">
    <property type="entry name" value="GH"/>
</dbReference>
<keyword evidence="7 14" id="KW-0732">Signal</keyword>
<comment type="pathway">
    <text evidence="3">Glycan degradation; xylan degradation.</text>
</comment>
<dbReference type="EC" id="3.2.1.8" evidence="12"/>
<evidence type="ECO:0000313" key="18">
    <source>
        <dbReference type="Proteomes" id="UP001321760"/>
    </source>
</evidence>
<protein>
    <recommendedName>
        <fullName evidence="12">Beta-xylanase</fullName>
        <ecNumber evidence="12">3.2.1.8</ecNumber>
    </recommendedName>
</protein>
<evidence type="ECO:0000256" key="1">
    <source>
        <dbReference type="ARBA" id="ARBA00000681"/>
    </source>
</evidence>
<evidence type="ECO:0000256" key="3">
    <source>
        <dbReference type="ARBA" id="ARBA00004851"/>
    </source>
</evidence>
<evidence type="ECO:0000256" key="8">
    <source>
        <dbReference type="ARBA" id="ARBA00022801"/>
    </source>
</evidence>
<dbReference type="InterPro" id="IPR001000">
    <property type="entry name" value="GH10_dom"/>
</dbReference>
<feature type="signal peptide" evidence="14">
    <location>
        <begin position="1"/>
        <end position="18"/>
    </location>
</feature>
<dbReference type="SMART" id="SM00236">
    <property type="entry name" value="fCBD"/>
    <property type="match status" value="1"/>
</dbReference>
<evidence type="ECO:0000256" key="4">
    <source>
        <dbReference type="ARBA" id="ARBA00007495"/>
    </source>
</evidence>
<dbReference type="Gene3D" id="3.20.20.80">
    <property type="entry name" value="Glycosidases"/>
    <property type="match status" value="1"/>
</dbReference>
<dbReference type="PANTHER" id="PTHR31490">
    <property type="entry name" value="GLYCOSYL HYDROLASE"/>
    <property type="match status" value="1"/>
</dbReference>
<reference evidence="17" key="2">
    <citation type="submission" date="2023-05" db="EMBL/GenBank/DDBJ databases">
        <authorList>
            <consortium name="Lawrence Berkeley National Laboratory"/>
            <person name="Steindorff A."/>
            <person name="Hensen N."/>
            <person name="Bonometti L."/>
            <person name="Westerberg I."/>
            <person name="Brannstrom I.O."/>
            <person name="Guillou S."/>
            <person name="Cros-Aarteil S."/>
            <person name="Calhoun S."/>
            <person name="Haridas S."/>
            <person name="Kuo A."/>
            <person name="Mondo S."/>
            <person name="Pangilinan J."/>
            <person name="Riley R."/>
            <person name="Labutti K."/>
            <person name="Andreopoulos B."/>
            <person name="Lipzen A."/>
            <person name="Chen C."/>
            <person name="Yanf M."/>
            <person name="Daum C."/>
            <person name="Ng V."/>
            <person name="Clum A."/>
            <person name="Ohm R."/>
            <person name="Martin F."/>
            <person name="Silar P."/>
            <person name="Natvig D."/>
            <person name="Lalanne C."/>
            <person name="Gautier V."/>
            <person name="Ament-Velasquez S.L."/>
            <person name="Kruys A."/>
            <person name="Hutchinson M.I."/>
            <person name="Powell A.J."/>
            <person name="Barry K."/>
            <person name="Miller A.N."/>
            <person name="Grigoriev I.V."/>
            <person name="Debuchy R."/>
            <person name="Gladieux P."/>
            <person name="Thoren M.H."/>
            <person name="Johannesson H."/>
        </authorList>
    </citation>
    <scope>NUCLEOTIDE SEQUENCE</scope>
    <source>
        <strain evidence="17">PSN243</strain>
    </source>
</reference>
<dbReference type="PANTHER" id="PTHR31490:SF35">
    <property type="entry name" value="ENDO-1,4-BETA-XYLANASE"/>
    <property type="match status" value="1"/>
</dbReference>
<evidence type="ECO:0000256" key="5">
    <source>
        <dbReference type="ARBA" id="ARBA00022525"/>
    </source>
</evidence>
<comment type="subcellular location">
    <subcellularLocation>
        <location evidence="2">Secreted</location>
    </subcellularLocation>
</comment>
<dbReference type="SMART" id="SM00633">
    <property type="entry name" value="Glyco_10"/>
    <property type="match status" value="1"/>
</dbReference>
<dbReference type="GO" id="GO:0030248">
    <property type="term" value="F:cellulose binding"/>
    <property type="evidence" value="ECO:0007669"/>
    <property type="project" value="InterPro"/>
</dbReference>
<gene>
    <name evidence="17" type="ORF">QBC34DRAFT_349389</name>
</gene>
<evidence type="ECO:0000259" key="16">
    <source>
        <dbReference type="PROSITE" id="PS51760"/>
    </source>
</evidence>